<organism evidence="5">
    <name type="scientific">Timspurckia oligopyrenoides</name>
    <dbReference type="NCBI Taxonomy" id="708627"/>
    <lineage>
        <taxon>Eukaryota</taxon>
        <taxon>Rhodophyta</taxon>
        <taxon>Bangiophyceae</taxon>
        <taxon>Porphyridiales</taxon>
        <taxon>Porphyridiaceae</taxon>
        <taxon>Timspurckia</taxon>
    </lineage>
</organism>
<dbReference type="GO" id="GO:0003712">
    <property type="term" value="F:transcription coregulator activity"/>
    <property type="evidence" value="ECO:0007669"/>
    <property type="project" value="TreeGrafter"/>
</dbReference>
<name>A0A7S0ZEU6_9RHOD</name>
<evidence type="ECO:0000256" key="1">
    <source>
        <dbReference type="ARBA" id="ARBA00004123"/>
    </source>
</evidence>
<keyword evidence="3" id="KW-0539">Nucleus</keyword>
<feature type="compositionally biased region" description="Basic and acidic residues" evidence="4">
    <location>
        <begin position="8"/>
        <end position="17"/>
    </location>
</feature>
<dbReference type="GO" id="GO:0000785">
    <property type="term" value="C:chromatin"/>
    <property type="evidence" value="ECO:0007669"/>
    <property type="project" value="TreeGrafter"/>
</dbReference>
<evidence type="ECO:0000256" key="4">
    <source>
        <dbReference type="SAM" id="MobiDB-lite"/>
    </source>
</evidence>
<dbReference type="PANTHER" id="PTHR13293">
    <property type="entry name" value="AKIRIN-RELATED"/>
    <property type="match status" value="1"/>
</dbReference>
<dbReference type="PANTHER" id="PTHR13293:SF6">
    <property type="entry name" value="AKIRIN-RELATED"/>
    <property type="match status" value="1"/>
</dbReference>
<comment type="similarity">
    <text evidence="2">Belongs to the akirin family.</text>
</comment>
<gene>
    <name evidence="5" type="ORF">TOLI1172_LOCUS3983</name>
</gene>
<sequence>MGSAVGVKKRDWGDAMRQETNPGLCSRAWGFALPAELMAAPVKRIRLSEQQETTSLSSSSSAADGSASESTVDSAVDERSEMEMKNNILKLVPRKKRSLLQKHAVRDSEPVFSMKDMKSVVKAAVKDSEDKLRDEFRILLQNRLDEQWSVFTRYTEDFLARQRNASTRELTYLS</sequence>
<dbReference type="AlphaFoldDB" id="A0A7S0ZEU6"/>
<dbReference type="EMBL" id="HBFP01005610">
    <property type="protein sequence ID" value="CAD8819594.1"/>
    <property type="molecule type" value="Transcribed_RNA"/>
</dbReference>
<evidence type="ECO:0000256" key="2">
    <source>
        <dbReference type="ARBA" id="ARBA00005625"/>
    </source>
</evidence>
<feature type="compositionally biased region" description="Low complexity" evidence="4">
    <location>
        <begin position="49"/>
        <end position="71"/>
    </location>
</feature>
<dbReference type="GO" id="GO:0005634">
    <property type="term" value="C:nucleus"/>
    <property type="evidence" value="ECO:0007669"/>
    <property type="project" value="UniProtKB-SubCell"/>
</dbReference>
<dbReference type="InterPro" id="IPR024132">
    <property type="entry name" value="Akirin"/>
</dbReference>
<dbReference type="GO" id="GO:0045944">
    <property type="term" value="P:positive regulation of transcription by RNA polymerase II"/>
    <property type="evidence" value="ECO:0007669"/>
    <property type="project" value="TreeGrafter"/>
</dbReference>
<feature type="region of interest" description="Disordered" evidence="4">
    <location>
        <begin position="1"/>
        <end position="22"/>
    </location>
</feature>
<evidence type="ECO:0000313" key="5">
    <source>
        <dbReference type="EMBL" id="CAD8819594.1"/>
    </source>
</evidence>
<feature type="region of interest" description="Disordered" evidence="4">
    <location>
        <begin position="49"/>
        <end position="81"/>
    </location>
</feature>
<comment type="subcellular location">
    <subcellularLocation>
        <location evidence="1">Nucleus</location>
    </subcellularLocation>
</comment>
<proteinExistence type="inferred from homology"/>
<evidence type="ECO:0000256" key="3">
    <source>
        <dbReference type="ARBA" id="ARBA00023242"/>
    </source>
</evidence>
<accession>A0A7S0ZEU6</accession>
<reference evidence="5" key="1">
    <citation type="submission" date="2021-01" db="EMBL/GenBank/DDBJ databases">
        <authorList>
            <person name="Corre E."/>
            <person name="Pelletier E."/>
            <person name="Niang G."/>
            <person name="Scheremetjew M."/>
            <person name="Finn R."/>
            <person name="Kale V."/>
            <person name="Holt S."/>
            <person name="Cochrane G."/>
            <person name="Meng A."/>
            <person name="Brown T."/>
            <person name="Cohen L."/>
        </authorList>
    </citation>
    <scope>NUCLEOTIDE SEQUENCE</scope>
    <source>
        <strain evidence="5">CCMP3278</strain>
    </source>
</reference>
<protein>
    <submittedName>
        <fullName evidence="5">Uncharacterized protein</fullName>
    </submittedName>
</protein>